<proteinExistence type="predicted"/>
<keyword evidence="3" id="KW-1185">Reference proteome</keyword>
<dbReference type="OrthoDB" id="8117402at2759"/>
<dbReference type="EMBL" id="BGPR01003148">
    <property type="protein sequence ID" value="GBM84298.1"/>
    <property type="molecule type" value="Genomic_DNA"/>
</dbReference>
<dbReference type="Proteomes" id="UP000499080">
    <property type="component" value="Unassembled WGS sequence"/>
</dbReference>
<comment type="caution">
    <text evidence="2">The sequence shown here is derived from an EMBL/GenBank/DDBJ whole genome shotgun (WGS) entry which is preliminary data.</text>
</comment>
<gene>
    <name evidence="2" type="ORF">AVEN_1903_1</name>
</gene>
<protein>
    <submittedName>
        <fullName evidence="2">Uncharacterized protein</fullName>
    </submittedName>
</protein>
<evidence type="ECO:0000313" key="2">
    <source>
        <dbReference type="EMBL" id="GBM84298.1"/>
    </source>
</evidence>
<dbReference type="AlphaFoldDB" id="A0A4Y2J3H1"/>
<organism evidence="2 3">
    <name type="scientific">Araneus ventricosus</name>
    <name type="common">Orbweaver spider</name>
    <name type="synonym">Epeira ventricosa</name>
    <dbReference type="NCBI Taxonomy" id="182803"/>
    <lineage>
        <taxon>Eukaryota</taxon>
        <taxon>Metazoa</taxon>
        <taxon>Ecdysozoa</taxon>
        <taxon>Arthropoda</taxon>
        <taxon>Chelicerata</taxon>
        <taxon>Arachnida</taxon>
        <taxon>Araneae</taxon>
        <taxon>Araneomorphae</taxon>
        <taxon>Entelegynae</taxon>
        <taxon>Araneoidea</taxon>
        <taxon>Araneidae</taxon>
        <taxon>Araneus</taxon>
    </lineage>
</organism>
<sequence length="114" mass="12762">MKFKRTGSVADASSGRPNTATDEGRSAQVLEAMARSPMKGNLSSLCSNGNQRKQCHAHFAGHRHPCKQQVGMARIPIKRIRLLSAQLVISHSRVMRIFRESGSHRSNKWHPYKV</sequence>
<feature type="region of interest" description="Disordered" evidence="1">
    <location>
        <begin position="1"/>
        <end position="26"/>
    </location>
</feature>
<name>A0A4Y2J3H1_ARAVE</name>
<evidence type="ECO:0000256" key="1">
    <source>
        <dbReference type="SAM" id="MobiDB-lite"/>
    </source>
</evidence>
<reference evidence="2 3" key="1">
    <citation type="journal article" date="2019" name="Sci. Rep.">
        <title>Orb-weaving spider Araneus ventricosus genome elucidates the spidroin gene catalogue.</title>
        <authorList>
            <person name="Kono N."/>
            <person name="Nakamura H."/>
            <person name="Ohtoshi R."/>
            <person name="Moran D.A.P."/>
            <person name="Shinohara A."/>
            <person name="Yoshida Y."/>
            <person name="Fujiwara M."/>
            <person name="Mori M."/>
            <person name="Tomita M."/>
            <person name="Arakawa K."/>
        </authorList>
    </citation>
    <scope>NUCLEOTIDE SEQUENCE [LARGE SCALE GENOMIC DNA]</scope>
</reference>
<accession>A0A4Y2J3H1</accession>
<evidence type="ECO:0000313" key="3">
    <source>
        <dbReference type="Proteomes" id="UP000499080"/>
    </source>
</evidence>